<dbReference type="EMBL" id="ML986588">
    <property type="protein sequence ID" value="KAF2267902.1"/>
    <property type="molecule type" value="Genomic_DNA"/>
</dbReference>
<evidence type="ECO:0000313" key="1">
    <source>
        <dbReference type="EMBL" id="KAF2267902.1"/>
    </source>
</evidence>
<gene>
    <name evidence="1" type="ORF">CC78DRAFT_32020</name>
</gene>
<proteinExistence type="predicted"/>
<dbReference type="Proteomes" id="UP000800093">
    <property type="component" value="Unassembled WGS sequence"/>
</dbReference>
<name>A0A9P4KH43_9PLEO</name>
<comment type="caution">
    <text evidence="1">The sequence shown here is derived from an EMBL/GenBank/DDBJ whole genome shotgun (WGS) entry which is preliminary data.</text>
</comment>
<dbReference type="PANTHER" id="PTHR38790">
    <property type="entry name" value="2EXR DOMAIN-CONTAINING PROTEIN-RELATED"/>
    <property type="match status" value="1"/>
</dbReference>
<accession>A0A9P4KH43</accession>
<evidence type="ECO:0000313" key="2">
    <source>
        <dbReference type="Proteomes" id="UP000800093"/>
    </source>
</evidence>
<keyword evidence="2" id="KW-1185">Reference proteome</keyword>
<reference evidence="2" key="1">
    <citation type="journal article" date="2020" name="Stud. Mycol.">
        <title>101 Dothideomycetes genomes: A test case for predicting lifestyles and emergence of pathogens.</title>
        <authorList>
            <person name="Haridas S."/>
            <person name="Albert R."/>
            <person name="Binder M."/>
            <person name="Bloem J."/>
            <person name="LaButti K."/>
            <person name="Salamov A."/>
            <person name="Andreopoulos B."/>
            <person name="Baker S."/>
            <person name="Barry K."/>
            <person name="Bills G."/>
            <person name="Bluhm B."/>
            <person name="Cannon C."/>
            <person name="Castanera R."/>
            <person name="Culley D."/>
            <person name="Daum C."/>
            <person name="Ezra D."/>
            <person name="Gonzalez J."/>
            <person name="Henrissat B."/>
            <person name="Kuo A."/>
            <person name="Liang C."/>
            <person name="Lipzen A."/>
            <person name="Lutzoni F."/>
            <person name="Magnuson J."/>
            <person name="Mondo S."/>
            <person name="Nolan M."/>
            <person name="Ohm R."/>
            <person name="Pangilinan J."/>
            <person name="Park H.-J."/>
            <person name="Ramirez L."/>
            <person name="Alfaro M."/>
            <person name="Sun H."/>
            <person name="Tritt A."/>
            <person name="Yoshinaga Y."/>
            <person name="Zwiers L.-H."/>
            <person name="Turgeon B."/>
            <person name="Goodwin S."/>
            <person name="Spatafora J."/>
            <person name="Crous P."/>
            <person name="Grigoriev I."/>
        </authorList>
    </citation>
    <scope>NUCLEOTIDE SEQUENCE [LARGE SCALE GENOMIC DNA]</scope>
    <source>
        <strain evidence="2">CBS 304.66</strain>
    </source>
</reference>
<protein>
    <submittedName>
        <fullName evidence="1">Uncharacterized protein</fullName>
    </submittedName>
</protein>
<dbReference type="PANTHER" id="PTHR38790:SF9">
    <property type="entry name" value="F-BOX DOMAIN-CONTAINING PROTEIN"/>
    <property type="match status" value="1"/>
</dbReference>
<sequence length="335" mass="39240">MARIHRRNHSVSGPPSVHCVMKDVACCCNIVKIQQFYMSLMALRRNPQRKCKKEEVTACSGETSGIIVNEINEDTLQPKIATKNHPHKFAPRQVLVNTSQPFRFLDLPREVRDHVYSYLVIRRGSKVPIIEARAIIRGQRKRVTAKRTRERLNQKRAQTGKRPIIPRESTAEPIIHSNVLQASQQLHDEATDFLYQNNWFAMSLENFCFTTIDAPVGWKCDRITRLQLELQLKDSQRMNYYIDWAAFFSSFPAIRFLHIIPSFHPRYHDWARTELQDWENAHFVFRGFFRELMASIPEWIHLKLGPSFDPTEDMHLEGQGPVSTRLLEQMHDEFC</sequence>
<dbReference type="AlphaFoldDB" id="A0A9P4KH43"/>
<dbReference type="OrthoDB" id="62952at2759"/>
<organism evidence="1 2">
    <name type="scientific">Lojkania enalia</name>
    <dbReference type="NCBI Taxonomy" id="147567"/>
    <lineage>
        <taxon>Eukaryota</taxon>
        <taxon>Fungi</taxon>
        <taxon>Dikarya</taxon>
        <taxon>Ascomycota</taxon>
        <taxon>Pezizomycotina</taxon>
        <taxon>Dothideomycetes</taxon>
        <taxon>Pleosporomycetidae</taxon>
        <taxon>Pleosporales</taxon>
        <taxon>Pleosporales incertae sedis</taxon>
        <taxon>Lojkania</taxon>
    </lineage>
</organism>